<evidence type="ECO:0000313" key="3">
    <source>
        <dbReference type="Proteomes" id="UP001428817"/>
    </source>
</evidence>
<protein>
    <submittedName>
        <fullName evidence="2">HAD family hydrolase</fullName>
    </submittedName>
</protein>
<dbReference type="Proteomes" id="UP001428817">
    <property type="component" value="Unassembled WGS sequence"/>
</dbReference>
<dbReference type="PRINTS" id="PR00413">
    <property type="entry name" value="HADHALOGNASE"/>
</dbReference>
<comment type="caution">
    <text evidence="2">The sequence shown here is derived from an EMBL/GenBank/DDBJ whole genome shotgun (WGS) entry which is preliminary data.</text>
</comment>
<dbReference type="PANTHER" id="PTHR43481:SF4">
    <property type="entry name" value="GLYCEROL-1-PHOSPHATE PHOSPHOHYDROLASE 1-RELATED"/>
    <property type="match status" value="1"/>
</dbReference>
<dbReference type="InterPro" id="IPR036412">
    <property type="entry name" value="HAD-like_sf"/>
</dbReference>
<feature type="compositionally biased region" description="Polar residues" evidence="1">
    <location>
        <begin position="219"/>
        <end position="231"/>
    </location>
</feature>
<dbReference type="InterPro" id="IPR023214">
    <property type="entry name" value="HAD_sf"/>
</dbReference>
<sequence length="231" mass="24960">MDGTLVDSEKLWDISLNALARHLGGELSAEARVAMVGGSRWRTMEMLFDDLGLPRDAATMTDAGEWLTEYTGKLFTGGLPWRPGALDALRMVRSTGVATALVTSTERRLTERALDSIGREHFDITLCGDEVTATKPDPDPYLRAAQRLGVEPGDCLAVEDSPTGATSAEAAGCAVLVVPCEVPVPSGPRRVQRDTLTGLTESDMRGYWAQIRHPDHWSSQKAHSSPTVADQ</sequence>
<evidence type="ECO:0000256" key="1">
    <source>
        <dbReference type="SAM" id="MobiDB-lite"/>
    </source>
</evidence>
<dbReference type="InterPro" id="IPR051806">
    <property type="entry name" value="HAD-like_SPP"/>
</dbReference>
<dbReference type="SUPFAM" id="SSF56784">
    <property type="entry name" value="HAD-like"/>
    <property type="match status" value="1"/>
</dbReference>
<reference evidence="3" key="1">
    <citation type="journal article" date="2019" name="Int. J. Syst. Evol. Microbiol.">
        <title>The Global Catalogue of Microorganisms (GCM) 10K type strain sequencing project: providing services to taxonomists for standard genome sequencing and annotation.</title>
        <authorList>
            <consortium name="The Broad Institute Genomics Platform"/>
            <consortium name="The Broad Institute Genome Sequencing Center for Infectious Disease"/>
            <person name="Wu L."/>
            <person name="Ma J."/>
        </authorList>
    </citation>
    <scope>NUCLEOTIDE SEQUENCE [LARGE SCALE GENOMIC DNA]</scope>
    <source>
        <strain evidence="3">JCM 18303</strain>
    </source>
</reference>
<dbReference type="NCBIfam" id="TIGR01509">
    <property type="entry name" value="HAD-SF-IA-v3"/>
    <property type="match status" value="1"/>
</dbReference>
<dbReference type="CDD" id="cd07505">
    <property type="entry name" value="HAD_BPGM-like"/>
    <property type="match status" value="1"/>
</dbReference>
<feature type="region of interest" description="Disordered" evidence="1">
    <location>
        <begin position="212"/>
        <end position="231"/>
    </location>
</feature>
<dbReference type="Gene3D" id="1.10.150.240">
    <property type="entry name" value="Putative phosphatase, domain 2"/>
    <property type="match status" value="1"/>
</dbReference>
<name>A0ABP9Q257_9PSEU</name>
<dbReference type="InterPro" id="IPR023198">
    <property type="entry name" value="PGP-like_dom2"/>
</dbReference>
<dbReference type="Gene3D" id="3.40.50.1000">
    <property type="entry name" value="HAD superfamily/HAD-like"/>
    <property type="match status" value="1"/>
</dbReference>
<organism evidence="2 3">
    <name type="scientific">Pseudonocardia eucalypti</name>
    <dbReference type="NCBI Taxonomy" id="648755"/>
    <lineage>
        <taxon>Bacteria</taxon>
        <taxon>Bacillati</taxon>
        <taxon>Actinomycetota</taxon>
        <taxon>Actinomycetes</taxon>
        <taxon>Pseudonocardiales</taxon>
        <taxon>Pseudonocardiaceae</taxon>
        <taxon>Pseudonocardia</taxon>
    </lineage>
</organism>
<dbReference type="PANTHER" id="PTHR43481">
    <property type="entry name" value="FRUCTOSE-1-PHOSPHATE PHOSPHATASE"/>
    <property type="match status" value="1"/>
</dbReference>
<gene>
    <name evidence="2" type="ORF">GCM10023321_26970</name>
</gene>
<dbReference type="Pfam" id="PF00702">
    <property type="entry name" value="Hydrolase"/>
    <property type="match status" value="1"/>
</dbReference>
<dbReference type="InterPro" id="IPR006439">
    <property type="entry name" value="HAD-SF_hydro_IA"/>
</dbReference>
<dbReference type="GO" id="GO:0016787">
    <property type="term" value="F:hydrolase activity"/>
    <property type="evidence" value="ECO:0007669"/>
    <property type="project" value="UniProtKB-KW"/>
</dbReference>
<dbReference type="RefSeq" id="WP_185061521.1">
    <property type="nucleotide sequence ID" value="NZ_BAABJP010000008.1"/>
</dbReference>
<keyword evidence="2" id="KW-0378">Hydrolase</keyword>
<keyword evidence="3" id="KW-1185">Reference proteome</keyword>
<proteinExistence type="predicted"/>
<accession>A0ABP9Q257</accession>
<dbReference type="EMBL" id="BAABJP010000008">
    <property type="protein sequence ID" value="GAA5154693.1"/>
    <property type="molecule type" value="Genomic_DNA"/>
</dbReference>
<evidence type="ECO:0000313" key="2">
    <source>
        <dbReference type="EMBL" id="GAA5154693.1"/>
    </source>
</evidence>